<dbReference type="Proteomes" id="UP000585474">
    <property type="component" value="Unassembled WGS sequence"/>
</dbReference>
<dbReference type="SUPFAM" id="SSF46689">
    <property type="entry name" value="Homeodomain-like"/>
    <property type="match status" value="1"/>
</dbReference>
<keyword evidence="4" id="KW-1185">Reference proteome</keyword>
<dbReference type="GO" id="GO:0005634">
    <property type="term" value="C:nucleus"/>
    <property type="evidence" value="ECO:0007669"/>
    <property type="project" value="TreeGrafter"/>
</dbReference>
<sequence length="267" mass="29377">MASIKVALTYYGSVRTARVVRGSVDRSMVVEGWRSTDDALRGSEKQRRGSVRVGEAPVMLVGVLGFSSREQTFTILSSKETEKLQRYLQTTDSLNSFHGIQIKIIVQEARAAGCRTSAQAERYIEEKRKKEAEESAHKLKDSAPSGPSDKFLQRANHLKGEPDSSPRGNARDSSLTNAGQANSSFLENWDISGFLGADLLSDTEKQLCCEIKILPSHYLSMSQTMSVAMLNGNITQKSDAHGLFKVVDSSKVDRVYDMLVKKGIGQP</sequence>
<dbReference type="GO" id="GO:0006357">
    <property type="term" value="P:regulation of transcription by RNA polymerase II"/>
    <property type="evidence" value="ECO:0007669"/>
    <property type="project" value="TreeGrafter"/>
</dbReference>
<dbReference type="GO" id="GO:0003713">
    <property type="term" value="F:transcription coactivator activity"/>
    <property type="evidence" value="ECO:0007669"/>
    <property type="project" value="TreeGrafter"/>
</dbReference>
<dbReference type="OrthoDB" id="270417at2759"/>
<feature type="domain" description="SWIRM" evidence="2">
    <location>
        <begin position="180"/>
        <end position="267"/>
    </location>
</feature>
<dbReference type="FunFam" id="1.10.10.10:FF:000087">
    <property type="entry name" value="Transcriptional adapter 2"/>
    <property type="match status" value="1"/>
</dbReference>
<dbReference type="PANTHER" id="PTHR12374:SF20">
    <property type="entry name" value="TRANSCRIPTIONAL ADAPTER 2-ALPHA"/>
    <property type="match status" value="1"/>
</dbReference>
<dbReference type="InterPro" id="IPR036388">
    <property type="entry name" value="WH-like_DNA-bd_sf"/>
</dbReference>
<feature type="compositionally biased region" description="Basic and acidic residues" evidence="1">
    <location>
        <begin position="126"/>
        <end position="141"/>
    </location>
</feature>
<evidence type="ECO:0000313" key="3">
    <source>
        <dbReference type="EMBL" id="GFY97697.1"/>
    </source>
</evidence>
<accession>A0A7J0FIG5</accession>
<gene>
    <name evidence="3" type="ORF">Acr_12g0002380</name>
</gene>
<evidence type="ECO:0000259" key="2">
    <source>
        <dbReference type="PROSITE" id="PS50934"/>
    </source>
</evidence>
<comment type="caution">
    <text evidence="3">The sequence shown here is derived from an EMBL/GenBank/DDBJ whole genome shotgun (WGS) entry which is preliminary data.</text>
</comment>
<dbReference type="GO" id="GO:0003682">
    <property type="term" value="F:chromatin binding"/>
    <property type="evidence" value="ECO:0007669"/>
    <property type="project" value="TreeGrafter"/>
</dbReference>
<dbReference type="EMBL" id="BJWL01000012">
    <property type="protein sequence ID" value="GFY97697.1"/>
    <property type="molecule type" value="Genomic_DNA"/>
</dbReference>
<organism evidence="3 4">
    <name type="scientific">Actinidia rufa</name>
    <dbReference type="NCBI Taxonomy" id="165716"/>
    <lineage>
        <taxon>Eukaryota</taxon>
        <taxon>Viridiplantae</taxon>
        <taxon>Streptophyta</taxon>
        <taxon>Embryophyta</taxon>
        <taxon>Tracheophyta</taxon>
        <taxon>Spermatophyta</taxon>
        <taxon>Magnoliopsida</taxon>
        <taxon>eudicotyledons</taxon>
        <taxon>Gunneridae</taxon>
        <taxon>Pentapetalae</taxon>
        <taxon>asterids</taxon>
        <taxon>Ericales</taxon>
        <taxon>Actinidiaceae</taxon>
        <taxon>Actinidia</taxon>
    </lineage>
</organism>
<protein>
    <submittedName>
        <fullName evidence="3">Similar to ADA2 2B</fullName>
    </submittedName>
</protein>
<dbReference type="InterPro" id="IPR009057">
    <property type="entry name" value="Homeodomain-like_sf"/>
</dbReference>
<name>A0A7J0FIG5_9ERIC</name>
<dbReference type="Gene3D" id="1.10.10.10">
    <property type="entry name" value="Winged helix-like DNA-binding domain superfamily/Winged helix DNA-binding domain"/>
    <property type="match status" value="1"/>
</dbReference>
<feature type="region of interest" description="Disordered" evidence="1">
    <location>
        <begin position="126"/>
        <end position="177"/>
    </location>
</feature>
<dbReference type="AlphaFoldDB" id="A0A7J0FIG5"/>
<dbReference type="PANTHER" id="PTHR12374">
    <property type="entry name" value="TRANSCRIPTIONAL ADAPTOR 2 ADA2 -RELATED"/>
    <property type="match status" value="1"/>
</dbReference>
<dbReference type="InterPro" id="IPR007526">
    <property type="entry name" value="SWIRM"/>
</dbReference>
<dbReference type="PROSITE" id="PS50934">
    <property type="entry name" value="SWIRM"/>
    <property type="match status" value="1"/>
</dbReference>
<evidence type="ECO:0000313" key="4">
    <source>
        <dbReference type="Proteomes" id="UP000585474"/>
    </source>
</evidence>
<proteinExistence type="predicted"/>
<reference evidence="3 4" key="1">
    <citation type="submission" date="2019-07" db="EMBL/GenBank/DDBJ databases">
        <title>De Novo Assembly of kiwifruit Actinidia rufa.</title>
        <authorList>
            <person name="Sugita-Konishi S."/>
            <person name="Sato K."/>
            <person name="Mori E."/>
            <person name="Abe Y."/>
            <person name="Kisaki G."/>
            <person name="Hamano K."/>
            <person name="Suezawa K."/>
            <person name="Otani M."/>
            <person name="Fukuda T."/>
            <person name="Manabe T."/>
            <person name="Gomi K."/>
            <person name="Tabuchi M."/>
            <person name="Akimitsu K."/>
            <person name="Kataoka I."/>
        </authorList>
    </citation>
    <scope>NUCLEOTIDE SEQUENCE [LARGE SCALE GENOMIC DNA]</scope>
    <source>
        <strain evidence="4">cv. Fuchu</strain>
    </source>
</reference>
<evidence type="ECO:0000256" key="1">
    <source>
        <dbReference type="SAM" id="MobiDB-lite"/>
    </source>
</evidence>
<dbReference type="GO" id="GO:0006338">
    <property type="term" value="P:chromatin remodeling"/>
    <property type="evidence" value="ECO:0007669"/>
    <property type="project" value="TreeGrafter"/>
</dbReference>